<feature type="region of interest" description="Disordered" evidence="8">
    <location>
        <begin position="392"/>
        <end position="415"/>
    </location>
</feature>
<evidence type="ECO:0000313" key="11">
    <source>
        <dbReference type="Proteomes" id="UP000694892"/>
    </source>
</evidence>
<keyword evidence="4" id="KW-0963">Cytoplasm</keyword>
<evidence type="ECO:0000313" key="10">
    <source>
        <dbReference type="EMBL" id="OCT74197.1"/>
    </source>
</evidence>
<evidence type="ECO:0000256" key="5">
    <source>
        <dbReference type="ARBA" id="ARBA00022782"/>
    </source>
</evidence>
<evidence type="ECO:0000256" key="6">
    <source>
        <dbReference type="ARBA" id="ARBA00022871"/>
    </source>
</evidence>
<evidence type="ECO:0000256" key="4">
    <source>
        <dbReference type="ARBA" id="ARBA00022490"/>
    </source>
</evidence>
<accession>A0A974CJ16</accession>
<organism evidence="10 11">
    <name type="scientific">Xenopus laevis</name>
    <name type="common">African clawed frog</name>
    <dbReference type="NCBI Taxonomy" id="8355"/>
    <lineage>
        <taxon>Eukaryota</taxon>
        <taxon>Metazoa</taxon>
        <taxon>Chordata</taxon>
        <taxon>Craniata</taxon>
        <taxon>Vertebrata</taxon>
        <taxon>Euteleostomi</taxon>
        <taxon>Amphibia</taxon>
        <taxon>Batrachia</taxon>
        <taxon>Anura</taxon>
        <taxon>Pipoidea</taxon>
        <taxon>Pipidae</taxon>
        <taxon>Xenopodinae</taxon>
        <taxon>Xenopus</taxon>
        <taxon>Xenopus</taxon>
    </lineage>
</organism>
<comment type="function">
    <text evidence="1">Important for normal spermatogenesis and male fertility. Specifically required for progression to the post-meiotic stages of spermatocyte development. Seems to be necessary for normal expression levels of a number of testis-expressed gene transcripts, although its role in this process is unclear.</text>
</comment>
<name>A0A974CJ16_XENLA</name>
<dbReference type="InterPro" id="IPR038952">
    <property type="entry name" value="TOPAZ1"/>
</dbReference>
<dbReference type="Proteomes" id="UP000694892">
    <property type="component" value="Chromosome 6S"/>
</dbReference>
<proteinExistence type="predicted"/>
<evidence type="ECO:0000259" key="9">
    <source>
        <dbReference type="Pfam" id="PF14669"/>
    </source>
</evidence>
<keyword evidence="5" id="KW-0221">Differentiation</keyword>
<feature type="domain" description="Protein TOPAZ1" evidence="9">
    <location>
        <begin position="1439"/>
        <end position="1613"/>
    </location>
</feature>
<feature type="region of interest" description="Disordered" evidence="8">
    <location>
        <begin position="566"/>
        <end position="587"/>
    </location>
</feature>
<feature type="region of interest" description="Disordered" evidence="8">
    <location>
        <begin position="301"/>
        <end position="326"/>
    </location>
</feature>
<dbReference type="Pfam" id="PF14669">
    <property type="entry name" value="Asp_Glu_race_2"/>
    <property type="match status" value="1"/>
</dbReference>
<feature type="compositionally biased region" description="Basic residues" evidence="8">
    <location>
        <begin position="399"/>
        <end position="411"/>
    </location>
</feature>
<feature type="compositionally biased region" description="Polar residues" evidence="8">
    <location>
        <begin position="567"/>
        <end position="585"/>
    </location>
</feature>
<keyword evidence="6" id="KW-0744">Spermatogenesis</keyword>
<evidence type="ECO:0000256" key="7">
    <source>
        <dbReference type="ARBA" id="ARBA00031943"/>
    </source>
</evidence>
<dbReference type="GO" id="GO:0030154">
    <property type="term" value="P:cell differentiation"/>
    <property type="evidence" value="ECO:0007669"/>
    <property type="project" value="UniProtKB-KW"/>
</dbReference>
<dbReference type="GO" id="GO:0005829">
    <property type="term" value="C:cytosol"/>
    <property type="evidence" value="ECO:0007669"/>
    <property type="project" value="UniProtKB-SubCell"/>
</dbReference>
<evidence type="ECO:0000256" key="1">
    <source>
        <dbReference type="ARBA" id="ARBA00002132"/>
    </source>
</evidence>
<sequence length="1847" mass="208964">MKPIPPNQSESSTVAEVCDEVDTERNGSVLISPALSLHYPSEAIDQAGGVKNLPGRNPKALESVVIESSGSKVVSRESDCIRMNDTGTEKLALSEPVLACNDSGGSIINASSLQPCQSCLKRQTRKKATKKEKCESLVLNQDSANIKCKDTVPANIKSMCNPAHLLHRQIRGKKAKTEKEDVSSVGETQGCLKRIGKQRGRTPKSEQNFVCSKGETQERVQIIGKKRGRRPKSEQNVVCSKGERRKLKTENNVSCSGETLKCLNKIGMKRGGKQKTLQKVVSGEGESQRCVKVTSIRRKAKTKHEAVHGTGEAQASEKPVIKEKRRKLGNVGGKNKIGAGCYTELDKMPTLHVRVQRLSFENAPQVAHLRSVPLLEYRQKCGATKTEERKDATDVTCLKKNRRSSKQRRKQQSTQQKALCSTHNCYLTITDQSHMVNGIKCMQNPLLEGAKNTESKCSYSCSQSLTFLNPVVKLHNCSNMKRLIRCTNLRVSSTKTENTCPSATVKELDLQKQLPCPVNTVNSIVSTDSTIEGNNSKKLQSITNGLANRKIKRILKVKWDFGKKTKNSTTCPNEHTQADSAASVKQKTEDLKHSSNCSINTEPSDPCIGTLERNIEEMNNNKSDSVNWNMMETLYDQSTSQNKNESYVCPPEVCRTTQLPLIVSKYKRNDRESLDLECSALIRTSVNEPVVGGFSEEDVNFVNNHINENVEECKTCSCQRTIPFTGKTIWKCSCARTCVWAFPRKRASPLTSTDILGLDSEWSLTPYPSDINTLFQSNEAETLQSIIDDTDSEGICKKPKLDFISEKNTLDIKGINNEGLPRHHSETPELPNTVIEEVFNITENMHSLDEENIYENFDSWTCSSTSIQNTINILTQPLLDDENVTSLSSATFSEMEPFLQTFDDMAPSSSFENSEPSVYSSASSMEPECFLLSETVQKSIHVSPIHECLDNEKENHNDEEELSFFDCMHETANDNTCLSEEHSTKQLDNIVDPLDDSNSSDLALTRVKSPKKSKLMEFRSNSDVMKAYEDDVLFIDVIPDDPDLFGNLKEPYKSPAYNADNSETNKQNYLSALMCNLLEQENAQIIESKNDVITEKNQEERSTCFAEVITDQEVKNDPLIKHNTLEENSEDFYDGEQSDSEEFRDHLGIDREVKYAEKNSSESGSSLSFESSSKDASPGSSRSHSRLWRRDPSHTFKPLHWMNDFRYSGKHIVMADVLTSDQKGPWNLDDAFYDCKPIQKTLLPVWYCKYFFNTFRGCMKPNCLYQHVPYQRDEKVCMEVIQKLLNENHTSLLKRAVWIFTNYYRKYVPGVHYNCNLLTKILHALYVRQIWGDVFHLLETGANVNILPTSDMLIKLFENIANAGLTTAVPSLMDVFCKLVEAGMMLKPEEINVLITAMNHLQASKNYISIILDIKTRFDMQHSKKNWLCNLKIAVAEVGHCKEKNDWKKLGTLYLNLCKGCENVTDLKKFSICIVGALQKETKDDKSEVPYWDFADTVYRDAQLSEIDKNILGRIGISIMYHYSRNKHWQKGKKVLRKLQEMQINFTVLNGLTGDESKATRCQVVNTAVEIFLNCEHLNDALAVLRESEWIINTQMWPCERMDVLNRHNLLCTIAYETLNKNKFDVCLEVLQNLPGLQCSLTDVDVSQYSLLFSKLLGSCIENNTLGVSSNVIDFMVAKKIPVDFFLLRALITSLGRSCLWLRARELYKCAISLGCYPPMEGNLYRKVLFIPCFLSEIEMLLSIEIFMVSNASSIQSPGGSNQILQIILKRCEEERVQHKDYPRCKDGYQDAVNRLVQATRFSTPRLCIKQMTVNNANEQVYILDYTCSLKWLHENMKWAGKVWLFQ</sequence>
<dbReference type="PANTHER" id="PTHR35671">
    <property type="entry name" value="PROTEIN TOPAZ1"/>
    <property type="match status" value="1"/>
</dbReference>
<reference evidence="11" key="1">
    <citation type="journal article" date="2016" name="Nature">
        <title>Genome evolution in the allotetraploid frog Xenopus laevis.</title>
        <authorList>
            <person name="Session A.M."/>
            <person name="Uno Y."/>
            <person name="Kwon T."/>
            <person name="Chapman J.A."/>
            <person name="Toyoda A."/>
            <person name="Takahashi S."/>
            <person name="Fukui A."/>
            <person name="Hikosaka A."/>
            <person name="Suzuki A."/>
            <person name="Kondo M."/>
            <person name="van Heeringen S.J."/>
            <person name="Quigley I."/>
            <person name="Heinz S."/>
            <person name="Ogino H."/>
            <person name="Ochi H."/>
            <person name="Hellsten U."/>
            <person name="Lyons J.B."/>
            <person name="Simakov O."/>
            <person name="Putnam N."/>
            <person name="Stites J."/>
            <person name="Kuroki Y."/>
            <person name="Tanaka T."/>
            <person name="Michiue T."/>
            <person name="Watanabe M."/>
            <person name="Bogdanovic O."/>
            <person name="Lister R."/>
            <person name="Georgiou G."/>
            <person name="Paranjpe S.S."/>
            <person name="van Kruijsbergen I."/>
            <person name="Shu S."/>
            <person name="Carlson J."/>
            <person name="Kinoshita T."/>
            <person name="Ohta Y."/>
            <person name="Mawaribuchi S."/>
            <person name="Jenkins J."/>
            <person name="Grimwood J."/>
            <person name="Schmutz J."/>
            <person name="Mitros T."/>
            <person name="Mozaffari S.V."/>
            <person name="Suzuki Y."/>
            <person name="Haramoto Y."/>
            <person name="Yamamoto T.S."/>
            <person name="Takagi C."/>
            <person name="Heald R."/>
            <person name="Miller K."/>
            <person name="Haudenschild C."/>
            <person name="Kitzman J."/>
            <person name="Nakayama T."/>
            <person name="Izutsu Y."/>
            <person name="Robert J."/>
            <person name="Fortriede J."/>
            <person name="Burns K."/>
            <person name="Lotay V."/>
            <person name="Karimi K."/>
            <person name="Yasuoka Y."/>
            <person name="Dichmann D.S."/>
            <person name="Flajnik M.F."/>
            <person name="Houston D.W."/>
            <person name="Shendure J."/>
            <person name="DuPasquier L."/>
            <person name="Vize P.D."/>
            <person name="Zorn A.M."/>
            <person name="Ito M."/>
            <person name="Marcotte E.M."/>
            <person name="Wallingford J.B."/>
            <person name="Ito Y."/>
            <person name="Asashima M."/>
            <person name="Ueno N."/>
            <person name="Matsuda Y."/>
            <person name="Veenstra G.J."/>
            <person name="Fujiyama A."/>
            <person name="Harland R.M."/>
            <person name="Taira M."/>
            <person name="Rokhsar D.S."/>
        </authorList>
    </citation>
    <scope>NUCLEOTIDE SEQUENCE [LARGE SCALE GENOMIC DNA]</scope>
    <source>
        <strain evidence="11">J</strain>
    </source>
</reference>
<evidence type="ECO:0000256" key="2">
    <source>
        <dbReference type="ARBA" id="ARBA00004514"/>
    </source>
</evidence>
<dbReference type="InterPro" id="IPR029435">
    <property type="entry name" value="TOPAZ1_dom"/>
</dbReference>
<comment type="subcellular location">
    <subcellularLocation>
        <location evidence="2">Cytoplasm</location>
        <location evidence="2">Cytosol</location>
    </subcellularLocation>
</comment>
<feature type="region of interest" description="Disordered" evidence="8">
    <location>
        <begin position="1156"/>
        <end position="1187"/>
    </location>
</feature>
<feature type="compositionally biased region" description="Low complexity" evidence="8">
    <location>
        <begin position="1161"/>
        <end position="1171"/>
    </location>
</feature>
<gene>
    <name evidence="10" type="ORF">XELAEV_18033155mg</name>
</gene>
<evidence type="ECO:0000256" key="8">
    <source>
        <dbReference type="SAM" id="MobiDB-lite"/>
    </source>
</evidence>
<dbReference type="GO" id="GO:0048137">
    <property type="term" value="P:spermatocyte division"/>
    <property type="evidence" value="ECO:0007669"/>
    <property type="project" value="TreeGrafter"/>
</dbReference>
<dbReference type="EMBL" id="CM004477">
    <property type="protein sequence ID" value="OCT74197.1"/>
    <property type="molecule type" value="Genomic_DNA"/>
</dbReference>
<evidence type="ECO:0000256" key="3">
    <source>
        <dbReference type="ARBA" id="ARBA00016464"/>
    </source>
</evidence>
<dbReference type="PANTHER" id="PTHR35671:SF1">
    <property type="entry name" value="PROTEIN TOPAZ1"/>
    <property type="match status" value="1"/>
</dbReference>
<protein>
    <recommendedName>
        <fullName evidence="3">Protein TOPAZ1</fullName>
    </recommendedName>
    <alternativeName>
        <fullName evidence="7">Testis- and ovary-specific PAZ domain-containing protein 1</fullName>
    </alternativeName>
</protein>